<evidence type="ECO:0000256" key="3">
    <source>
        <dbReference type="ARBA" id="ARBA00022723"/>
    </source>
</evidence>
<evidence type="ECO:0000313" key="14">
    <source>
        <dbReference type="Proteomes" id="UP000218810"/>
    </source>
</evidence>
<evidence type="ECO:0000256" key="11">
    <source>
        <dbReference type="SAM" id="MobiDB-lite"/>
    </source>
</evidence>
<dbReference type="GO" id="GO:0016705">
    <property type="term" value="F:oxidoreductase activity, acting on paired donors, with incorporation or reduction of molecular oxygen"/>
    <property type="evidence" value="ECO:0007669"/>
    <property type="project" value="UniProtKB-ARBA"/>
</dbReference>
<dbReference type="Proteomes" id="UP000218810">
    <property type="component" value="Unassembled WGS sequence"/>
</dbReference>
<dbReference type="InterPro" id="IPR036922">
    <property type="entry name" value="Rieske_2Fe-2S_sf"/>
</dbReference>
<sequence length="407" mass="46066">MTAHGSAPGAVREIDTGETRDRYARGWHCIGTVKEFSDGAPHSIQAFGTKLVVWANDEGEINVLDAYCRHLGGDLSDGEVKDGNIACPFHDWRWGGDGKCKGIPYAKRVPLRARTRAWITNIQSGQVFVWHDHEGNPPRDEDAIPVVAEYGTGEWTDWEWNRLVIEGSNCMEIVDNVVDMAHFYYIHFAFPTYFKNVFEGQTATQYLNTKGRPDHDPTGGKYGDTLLESEASYFGPAYMINPLKQMYGDFETEAILINCHYPIDQNSFVLMYGLSVKKPAGFDDATAAKMAAKIATFFGEGFLQDVRIWQRKSQIANPLLCEEDGPVYQLRRWYEQFYVDRDKVEPEMQERFEFEVDTTAANQYWEGEVAENMRKQEAGEAEISDEQTQYTGMAEVAGEASASRAEK</sequence>
<keyword evidence="2" id="KW-0001">2Fe-2S</keyword>
<dbReference type="SUPFAM" id="SSF55961">
    <property type="entry name" value="Bet v1-like"/>
    <property type="match status" value="1"/>
</dbReference>
<evidence type="ECO:0000256" key="7">
    <source>
        <dbReference type="ARBA" id="ARBA00023014"/>
    </source>
</evidence>
<evidence type="ECO:0000256" key="8">
    <source>
        <dbReference type="ARBA" id="ARBA00023221"/>
    </source>
</evidence>
<evidence type="ECO:0000256" key="2">
    <source>
        <dbReference type="ARBA" id="ARBA00022714"/>
    </source>
</evidence>
<keyword evidence="7" id="KW-0411">Iron-sulfur</keyword>
<dbReference type="Pfam" id="PF00355">
    <property type="entry name" value="Rieske"/>
    <property type="match status" value="1"/>
</dbReference>
<dbReference type="GO" id="GO:0008203">
    <property type="term" value="P:cholesterol metabolic process"/>
    <property type="evidence" value="ECO:0007669"/>
    <property type="project" value="InterPro"/>
</dbReference>
<dbReference type="AlphaFoldDB" id="A0A2A2WML8"/>
<dbReference type="InterPro" id="IPR017941">
    <property type="entry name" value="Rieske_2Fe-2S"/>
</dbReference>
<dbReference type="PANTHER" id="PTHR21266">
    <property type="entry name" value="IRON-SULFUR DOMAIN CONTAINING PROTEIN"/>
    <property type="match status" value="1"/>
</dbReference>
<evidence type="ECO:0000256" key="9">
    <source>
        <dbReference type="ARBA" id="ARBA00030944"/>
    </source>
</evidence>
<evidence type="ECO:0000259" key="12">
    <source>
        <dbReference type="PROSITE" id="PS51296"/>
    </source>
</evidence>
<dbReference type="GO" id="GO:0016042">
    <property type="term" value="P:lipid catabolic process"/>
    <property type="evidence" value="ECO:0007669"/>
    <property type="project" value="UniProtKB-KW"/>
</dbReference>
<dbReference type="GO" id="GO:0051537">
    <property type="term" value="F:2 iron, 2 sulfur cluster binding"/>
    <property type="evidence" value="ECO:0007669"/>
    <property type="project" value="UniProtKB-KW"/>
</dbReference>
<comment type="subunit">
    <text evidence="10">Homotrimer. The two-component system 3-ketosteroid-9-alpha-monooxygenase is composed of an oxygenase component KshA and a reductase component KshB.</text>
</comment>
<dbReference type="OrthoDB" id="5243643at2"/>
<gene>
    <name evidence="13" type="ORF">CEY15_13065</name>
</gene>
<keyword evidence="3" id="KW-0479">Metal-binding</keyword>
<protein>
    <recommendedName>
        <fullName evidence="9">Rieske-type oxygenase</fullName>
    </recommendedName>
</protein>
<keyword evidence="6" id="KW-0408">Iron</keyword>
<name>A0A2A2WML8_9ACTN</name>
<evidence type="ECO:0000256" key="6">
    <source>
        <dbReference type="ARBA" id="ARBA00023004"/>
    </source>
</evidence>
<dbReference type="EMBL" id="NTGA01000023">
    <property type="protein sequence ID" value="PAY22466.1"/>
    <property type="molecule type" value="Genomic_DNA"/>
</dbReference>
<evidence type="ECO:0000256" key="10">
    <source>
        <dbReference type="ARBA" id="ARBA00046982"/>
    </source>
</evidence>
<dbReference type="Gene3D" id="2.102.10.10">
    <property type="entry name" value="Rieske [2Fe-2S] iron-sulphur domain"/>
    <property type="match status" value="1"/>
</dbReference>
<dbReference type="GO" id="GO:0046872">
    <property type="term" value="F:metal ion binding"/>
    <property type="evidence" value="ECO:0007669"/>
    <property type="project" value="UniProtKB-KW"/>
</dbReference>
<keyword evidence="8" id="KW-0443">Lipid metabolism</keyword>
<dbReference type="PROSITE" id="PS51296">
    <property type="entry name" value="RIESKE"/>
    <property type="match status" value="1"/>
</dbReference>
<dbReference type="Pfam" id="PF19298">
    <property type="entry name" value="KshA_C"/>
    <property type="match status" value="1"/>
</dbReference>
<dbReference type="InterPro" id="IPR050584">
    <property type="entry name" value="Cholesterol_7-desaturase"/>
</dbReference>
<evidence type="ECO:0000313" key="13">
    <source>
        <dbReference type="EMBL" id="PAY22466.1"/>
    </source>
</evidence>
<dbReference type="PANTHER" id="PTHR21266:SF60">
    <property type="entry name" value="3-KETOSTEROID-9-ALPHA-MONOOXYGENASE, OXYGENASE COMPONENT"/>
    <property type="match status" value="1"/>
</dbReference>
<evidence type="ECO:0000256" key="4">
    <source>
        <dbReference type="ARBA" id="ARBA00022963"/>
    </source>
</evidence>
<evidence type="ECO:0000256" key="5">
    <source>
        <dbReference type="ARBA" id="ARBA00023002"/>
    </source>
</evidence>
<keyword evidence="8" id="KW-0753">Steroid metabolism</keyword>
<keyword evidence="5" id="KW-0560">Oxidoreductase</keyword>
<feature type="region of interest" description="Disordered" evidence="11">
    <location>
        <begin position="377"/>
        <end position="407"/>
    </location>
</feature>
<keyword evidence="4" id="KW-0442">Lipid degradation</keyword>
<dbReference type="RefSeq" id="WP_095718823.1">
    <property type="nucleotide sequence ID" value="NZ_NTGA01000023.1"/>
</dbReference>
<evidence type="ECO:0000256" key="1">
    <source>
        <dbReference type="ARBA" id="ARBA00001962"/>
    </source>
</evidence>
<dbReference type="Gene3D" id="3.90.380.10">
    <property type="entry name" value="Naphthalene 1,2-dioxygenase Alpha Subunit, Chain A, domain 1"/>
    <property type="match status" value="1"/>
</dbReference>
<dbReference type="InterPro" id="IPR045605">
    <property type="entry name" value="KshA-like_C"/>
</dbReference>
<feature type="domain" description="Rieske" evidence="12">
    <location>
        <begin position="27"/>
        <end position="129"/>
    </location>
</feature>
<dbReference type="SUPFAM" id="SSF50022">
    <property type="entry name" value="ISP domain"/>
    <property type="match status" value="1"/>
</dbReference>
<organism evidence="13 14">
    <name type="scientific">Dietzia natronolimnaea</name>
    <dbReference type="NCBI Taxonomy" id="161920"/>
    <lineage>
        <taxon>Bacteria</taxon>
        <taxon>Bacillati</taxon>
        <taxon>Actinomycetota</taxon>
        <taxon>Actinomycetes</taxon>
        <taxon>Mycobacteriales</taxon>
        <taxon>Dietziaceae</taxon>
        <taxon>Dietzia</taxon>
    </lineage>
</organism>
<keyword evidence="14" id="KW-1185">Reference proteome</keyword>
<comment type="cofactor">
    <cofactor evidence="1">
        <name>Fe cation</name>
        <dbReference type="ChEBI" id="CHEBI:24875"/>
    </cofactor>
</comment>
<accession>A0A2A2WML8</accession>
<dbReference type="GO" id="GO:0004497">
    <property type="term" value="F:monooxygenase activity"/>
    <property type="evidence" value="ECO:0007669"/>
    <property type="project" value="UniProtKB-ARBA"/>
</dbReference>
<reference evidence="14" key="1">
    <citation type="submission" date="2017-09" db="EMBL/GenBank/DDBJ databases">
        <authorList>
            <person name="Zhang Y."/>
            <person name="Huang X."/>
            <person name="Liu J."/>
            <person name="Lu L."/>
            <person name="Peng K."/>
        </authorList>
    </citation>
    <scope>NUCLEOTIDE SEQUENCE [LARGE SCALE GENOMIC DNA]</scope>
    <source>
        <strain evidence="14">S-XJ-1</strain>
    </source>
</reference>
<comment type="caution">
    <text evidence="13">The sequence shown here is derived from an EMBL/GenBank/DDBJ whole genome shotgun (WGS) entry which is preliminary data.</text>
</comment>
<proteinExistence type="predicted"/>